<evidence type="ECO:0000259" key="6">
    <source>
        <dbReference type="PROSITE" id="PS50043"/>
    </source>
</evidence>
<name>A0ABP8MGM9_9BACT</name>
<evidence type="ECO:0000256" key="1">
    <source>
        <dbReference type="ARBA" id="ARBA00022553"/>
    </source>
</evidence>
<dbReference type="InterPro" id="IPR039420">
    <property type="entry name" value="WalR-like"/>
</dbReference>
<dbReference type="InterPro" id="IPR000792">
    <property type="entry name" value="Tscrpt_reg_LuxR_C"/>
</dbReference>
<dbReference type="SUPFAM" id="SSF46894">
    <property type="entry name" value="C-terminal effector domain of the bipartite response regulators"/>
    <property type="match status" value="1"/>
</dbReference>
<keyword evidence="2" id="KW-0805">Transcription regulation</keyword>
<reference evidence="9" key="1">
    <citation type="journal article" date="2019" name="Int. J. Syst. Evol. Microbiol.">
        <title>The Global Catalogue of Microorganisms (GCM) 10K type strain sequencing project: providing services to taxonomists for standard genome sequencing and annotation.</title>
        <authorList>
            <consortium name="The Broad Institute Genomics Platform"/>
            <consortium name="The Broad Institute Genome Sequencing Center for Infectious Disease"/>
            <person name="Wu L."/>
            <person name="Ma J."/>
        </authorList>
    </citation>
    <scope>NUCLEOTIDE SEQUENCE [LARGE SCALE GENOMIC DNA]</scope>
    <source>
        <strain evidence="9">JCM 17927</strain>
    </source>
</reference>
<dbReference type="CDD" id="cd06170">
    <property type="entry name" value="LuxR_C_like"/>
    <property type="match status" value="1"/>
</dbReference>
<dbReference type="RefSeq" id="WP_345241039.1">
    <property type="nucleotide sequence ID" value="NZ_BAABHD010000010.1"/>
</dbReference>
<proteinExistence type="predicted"/>
<feature type="domain" description="Response regulatory" evidence="7">
    <location>
        <begin position="4"/>
        <end position="121"/>
    </location>
</feature>
<dbReference type="Gene3D" id="3.40.50.2300">
    <property type="match status" value="1"/>
</dbReference>
<evidence type="ECO:0000256" key="3">
    <source>
        <dbReference type="ARBA" id="ARBA00023125"/>
    </source>
</evidence>
<keyword evidence="9" id="KW-1185">Reference proteome</keyword>
<dbReference type="Pfam" id="PF00196">
    <property type="entry name" value="GerE"/>
    <property type="match status" value="1"/>
</dbReference>
<gene>
    <name evidence="8" type="ORF">GCM10023189_09040</name>
</gene>
<accession>A0ABP8MGM9</accession>
<protein>
    <submittedName>
        <fullName evidence="8">Response regulator</fullName>
    </submittedName>
</protein>
<feature type="modified residue" description="4-aspartylphosphate" evidence="5">
    <location>
        <position position="56"/>
    </location>
</feature>
<comment type="caution">
    <text evidence="8">The sequence shown here is derived from an EMBL/GenBank/DDBJ whole genome shotgun (WGS) entry which is preliminary data.</text>
</comment>
<evidence type="ECO:0000256" key="4">
    <source>
        <dbReference type="ARBA" id="ARBA00023163"/>
    </source>
</evidence>
<dbReference type="PROSITE" id="PS00622">
    <property type="entry name" value="HTH_LUXR_1"/>
    <property type="match status" value="1"/>
</dbReference>
<dbReference type="PANTHER" id="PTHR43214">
    <property type="entry name" value="TWO-COMPONENT RESPONSE REGULATOR"/>
    <property type="match status" value="1"/>
</dbReference>
<evidence type="ECO:0000259" key="7">
    <source>
        <dbReference type="PROSITE" id="PS50110"/>
    </source>
</evidence>
<keyword evidence="1 5" id="KW-0597">Phosphoprotein</keyword>
<dbReference type="PROSITE" id="PS50043">
    <property type="entry name" value="HTH_LUXR_2"/>
    <property type="match status" value="1"/>
</dbReference>
<dbReference type="Pfam" id="PF00072">
    <property type="entry name" value="Response_reg"/>
    <property type="match status" value="1"/>
</dbReference>
<dbReference type="InterPro" id="IPR001789">
    <property type="entry name" value="Sig_transdc_resp-reg_receiver"/>
</dbReference>
<dbReference type="EMBL" id="BAABHD010000010">
    <property type="protein sequence ID" value="GAA4449636.1"/>
    <property type="molecule type" value="Genomic_DNA"/>
</dbReference>
<evidence type="ECO:0000256" key="5">
    <source>
        <dbReference type="PROSITE-ProRule" id="PRU00169"/>
    </source>
</evidence>
<keyword evidence="4" id="KW-0804">Transcription</keyword>
<sequence>MKTTVALVDDHRLLAQALADLIQKFENYEVLFVADSARSMFNYLRQDQIPDILLLDIRMPEMDGVETARLLKEQHPSIKVLVLTMVEKEDQIVKMIRQGARGYILKGSHPSEFKAGLDDVRTKGWHYSELLTNGLIRNLNQQEELNGNQLNDRELEFVKLACSDLTYVQIADKMCVAPRTVDGYRESVFQKWNVKSRVAMVIEAIRRGIFQL</sequence>
<dbReference type="SMART" id="SM00421">
    <property type="entry name" value="HTH_LUXR"/>
    <property type="match status" value="1"/>
</dbReference>
<dbReference type="InterPro" id="IPR011006">
    <property type="entry name" value="CheY-like_superfamily"/>
</dbReference>
<dbReference type="InterPro" id="IPR058245">
    <property type="entry name" value="NreC/VraR/RcsB-like_REC"/>
</dbReference>
<feature type="domain" description="HTH luxR-type" evidence="6">
    <location>
        <begin position="143"/>
        <end position="208"/>
    </location>
</feature>
<dbReference type="PANTHER" id="PTHR43214:SF41">
    <property type="entry name" value="NITRATE_NITRITE RESPONSE REGULATOR PROTEIN NARP"/>
    <property type="match status" value="1"/>
</dbReference>
<evidence type="ECO:0000256" key="2">
    <source>
        <dbReference type="ARBA" id="ARBA00023015"/>
    </source>
</evidence>
<dbReference type="SUPFAM" id="SSF52172">
    <property type="entry name" value="CheY-like"/>
    <property type="match status" value="1"/>
</dbReference>
<dbReference type="Proteomes" id="UP001501175">
    <property type="component" value="Unassembled WGS sequence"/>
</dbReference>
<organism evidence="8 9">
    <name type="scientific">Nibrella saemangeumensis</name>
    <dbReference type="NCBI Taxonomy" id="1084526"/>
    <lineage>
        <taxon>Bacteria</taxon>
        <taxon>Pseudomonadati</taxon>
        <taxon>Bacteroidota</taxon>
        <taxon>Cytophagia</taxon>
        <taxon>Cytophagales</taxon>
        <taxon>Spirosomataceae</taxon>
        <taxon>Nibrella</taxon>
    </lineage>
</organism>
<dbReference type="SMART" id="SM00448">
    <property type="entry name" value="REC"/>
    <property type="match status" value="1"/>
</dbReference>
<evidence type="ECO:0000313" key="9">
    <source>
        <dbReference type="Proteomes" id="UP001501175"/>
    </source>
</evidence>
<keyword evidence="3" id="KW-0238">DNA-binding</keyword>
<dbReference type="InterPro" id="IPR016032">
    <property type="entry name" value="Sig_transdc_resp-reg_C-effctor"/>
</dbReference>
<dbReference type="PROSITE" id="PS50110">
    <property type="entry name" value="RESPONSE_REGULATORY"/>
    <property type="match status" value="1"/>
</dbReference>
<dbReference type="CDD" id="cd17535">
    <property type="entry name" value="REC_NarL-like"/>
    <property type="match status" value="1"/>
</dbReference>
<evidence type="ECO:0000313" key="8">
    <source>
        <dbReference type="EMBL" id="GAA4449636.1"/>
    </source>
</evidence>